<gene>
    <name evidence="1" type="ORF">F5144DRAFT_218796</name>
</gene>
<evidence type="ECO:0000313" key="1">
    <source>
        <dbReference type="EMBL" id="KAH6631443.1"/>
    </source>
</evidence>
<dbReference type="Proteomes" id="UP000724584">
    <property type="component" value="Unassembled WGS sequence"/>
</dbReference>
<protein>
    <submittedName>
        <fullName evidence="1">Uncharacterized protein</fullName>
    </submittedName>
</protein>
<keyword evidence="2" id="KW-1185">Reference proteome</keyword>
<reference evidence="1 2" key="1">
    <citation type="journal article" date="2021" name="Nat. Commun.">
        <title>Genetic determinants of endophytism in the Arabidopsis root mycobiome.</title>
        <authorList>
            <person name="Mesny F."/>
            <person name="Miyauchi S."/>
            <person name="Thiergart T."/>
            <person name="Pickel B."/>
            <person name="Atanasova L."/>
            <person name="Karlsson M."/>
            <person name="Huettel B."/>
            <person name="Barry K.W."/>
            <person name="Haridas S."/>
            <person name="Chen C."/>
            <person name="Bauer D."/>
            <person name="Andreopoulos W."/>
            <person name="Pangilinan J."/>
            <person name="LaButti K."/>
            <person name="Riley R."/>
            <person name="Lipzen A."/>
            <person name="Clum A."/>
            <person name="Drula E."/>
            <person name="Henrissat B."/>
            <person name="Kohler A."/>
            <person name="Grigoriev I.V."/>
            <person name="Martin F.M."/>
            <person name="Hacquard S."/>
        </authorList>
    </citation>
    <scope>NUCLEOTIDE SEQUENCE [LARGE SCALE GENOMIC DNA]</scope>
    <source>
        <strain evidence="1 2">MPI-SDFR-AT-0079</strain>
    </source>
</reference>
<name>A0ACB7P7N9_9PEZI</name>
<evidence type="ECO:0000313" key="2">
    <source>
        <dbReference type="Proteomes" id="UP000724584"/>
    </source>
</evidence>
<comment type="caution">
    <text evidence="1">The sequence shown here is derived from an EMBL/GenBank/DDBJ whole genome shotgun (WGS) entry which is preliminary data.</text>
</comment>
<proteinExistence type="predicted"/>
<accession>A0ACB7P7N9</accession>
<dbReference type="EMBL" id="JAGIZQ010000004">
    <property type="protein sequence ID" value="KAH6631443.1"/>
    <property type="molecule type" value="Genomic_DNA"/>
</dbReference>
<sequence length="169" mass="18339">MASRSGSEEKKPRRQQQTYESEGEESEEYQSPPPRRKRNQRQKKGGQGPLDNLALDNVQNTAGGLVNTATGALGGVAGNAVQNQGGGDGGGKSDTLRLRLDLNLDIEITLKAKIHGDLELALLYVPFSSPFCFLLSGFHHSPPFFNPYFPSVRHASKPSRLNADACFSL</sequence>
<organism evidence="1 2">
    <name type="scientific">Chaetomium tenue</name>
    <dbReference type="NCBI Taxonomy" id="1854479"/>
    <lineage>
        <taxon>Eukaryota</taxon>
        <taxon>Fungi</taxon>
        <taxon>Dikarya</taxon>
        <taxon>Ascomycota</taxon>
        <taxon>Pezizomycotina</taxon>
        <taxon>Sordariomycetes</taxon>
        <taxon>Sordariomycetidae</taxon>
        <taxon>Sordariales</taxon>
        <taxon>Chaetomiaceae</taxon>
        <taxon>Chaetomium</taxon>
    </lineage>
</organism>